<feature type="domain" description="CNH" evidence="13">
    <location>
        <begin position="596"/>
        <end position="907"/>
    </location>
</feature>
<dbReference type="PANTHER" id="PTHR48012">
    <property type="entry name" value="STERILE20-LIKE KINASE, ISOFORM B-RELATED"/>
    <property type="match status" value="1"/>
</dbReference>
<sequence>MSGFSPPVLDKYACEAAARIRVDARNVNTGELAAIKVIKLEPGEDFAVVQQEIIMMKDCKHSNIVAYFGSYLRRDKLWISMEYCGGGSLQDIYHVTGPLSESQIAYMSRETLQGLYYLHNKGKMHRDIKGANILLTDNGYVKLADFGVSAQITATLAKRKSFIGTPYWMAPEVAAVERKGGYNQLCDIWAVGITAIELAELQPPMFDLHPMRALFLMTKSNFQPPKLKDKLKWTNNFHHFVKLALTKNPKKRPTAEKLLQHPFVSQPLSRTLAIELLDKANNPDHSTYNDFDDDDPEPEFKYRGHFLPISPGARRAPRFAARRKSPVSVPHRIRSTSRSTREGKTLSEINFGQVKFDPPLRKETEPHHEPCDSEPYLDCVEELYYTARSNLDLQLEYGHDSPSLLGGNKSLLKSVEEELQQRGHVAHLGDDEDEDDDGADDDETHTHKSSTIMRPKVPPPLPPKPKSICSSQPQPQQQKLDDSQSHSEDDGGGGGTIKRCPVPETPSPAKPASNVPPRPPPPKLPPHRRSSLGNGLNSPHNGERDSPAERQSTMPPSVPIRKDKKDVVPKPISNGLPPTPKVHMGACFSKVFNGCPLKIHCATSWINPDTRDQYLIFGAEEGIYTLNLNELHETTMEQLFPRRCTWLYVMNNCLLSISGKASQLYSHSLSGLFEQARQLQKLPVAIPTHKLPDKMIPRKFAVSNKIPDTKGCQKCCVVRNPYTGHKYLCGAFQSSVMLLEWVESMQKFMLIKNIDFPLPCPLEVFEMLVVPEQTYPLICVAVSKGTELNQVVRFGTVNPNSTSSWFTEADTPQTCVIHVTQLERDTILVCLDRCIKIVNLQGRLKSSRKLSAELTFNFQIESIVCLQDSVLAFWRHGMQGRSFKTNEITQEISDSTRIFRLLGSDRRADCRDPEAEDRGLALPRVVVLESRPTDNPTAHSNLYILAGHENSY</sequence>
<feature type="compositionally biased region" description="Pro residues" evidence="11">
    <location>
        <begin position="456"/>
        <end position="465"/>
    </location>
</feature>
<evidence type="ECO:0000259" key="12">
    <source>
        <dbReference type="PROSITE" id="PS50011"/>
    </source>
</evidence>
<dbReference type="InterPro" id="IPR001180">
    <property type="entry name" value="CNH_dom"/>
</dbReference>
<keyword evidence="5 9" id="KW-0808">Transferase</keyword>
<dbReference type="Gene3D" id="1.10.510.10">
    <property type="entry name" value="Transferase(Phosphotransferase) domain 1"/>
    <property type="match status" value="1"/>
</dbReference>
<evidence type="ECO:0000256" key="11">
    <source>
        <dbReference type="SAM" id="MobiDB-lite"/>
    </source>
</evidence>
<keyword evidence="4" id="KW-0597">Phosphoprotein</keyword>
<dbReference type="EC" id="2.7.11.1" evidence="9"/>
<organism evidence="14 15">
    <name type="scientific">Stegastes partitus</name>
    <name type="common">bicolor damselfish</name>
    <dbReference type="NCBI Taxonomy" id="144197"/>
    <lineage>
        <taxon>Eukaryota</taxon>
        <taxon>Metazoa</taxon>
        <taxon>Chordata</taxon>
        <taxon>Craniata</taxon>
        <taxon>Vertebrata</taxon>
        <taxon>Euteleostomi</taxon>
        <taxon>Actinopterygii</taxon>
        <taxon>Neopterygii</taxon>
        <taxon>Teleostei</taxon>
        <taxon>Neoteleostei</taxon>
        <taxon>Acanthomorphata</taxon>
        <taxon>Ovalentaria</taxon>
        <taxon>Pomacentridae</taxon>
        <taxon>Stegastes</taxon>
    </lineage>
</organism>
<keyword evidence="14" id="KW-1185">Reference proteome</keyword>
<reference evidence="15" key="1">
    <citation type="submission" date="2025-08" db="UniProtKB">
        <authorList>
            <consortium name="RefSeq"/>
        </authorList>
    </citation>
    <scope>IDENTIFICATION</scope>
</reference>
<dbReference type="SUPFAM" id="SSF56112">
    <property type="entry name" value="Protein kinase-like (PK-like)"/>
    <property type="match status" value="1"/>
</dbReference>
<dbReference type="GO" id="GO:0008349">
    <property type="term" value="F:MAP kinase kinase kinase kinase activity"/>
    <property type="evidence" value="ECO:0007669"/>
    <property type="project" value="InterPro"/>
</dbReference>
<proteinExistence type="inferred from homology"/>
<dbReference type="PROSITE" id="PS50219">
    <property type="entry name" value="CNH"/>
    <property type="match status" value="1"/>
</dbReference>
<dbReference type="Pfam" id="PF00069">
    <property type="entry name" value="Pkinase"/>
    <property type="match status" value="1"/>
</dbReference>
<dbReference type="SMART" id="SM00036">
    <property type="entry name" value="CNH"/>
    <property type="match status" value="1"/>
</dbReference>
<keyword evidence="3 9" id="KW-0723">Serine/threonine-protein kinase</keyword>
<comment type="function">
    <text evidence="9">Serine/threonine kinase that plays a role in the response to environmental stress. Appears to act upstream of the JUN N-terminal pathway.</text>
</comment>
<comment type="catalytic activity">
    <reaction evidence="9">
        <text>L-threonyl-[protein] + ATP = O-phospho-L-threonyl-[protein] + ADP + H(+)</text>
        <dbReference type="Rhea" id="RHEA:46608"/>
        <dbReference type="Rhea" id="RHEA-COMP:11060"/>
        <dbReference type="Rhea" id="RHEA-COMP:11605"/>
        <dbReference type="ChEBI" id="CHEBI:15378"/>
        <dbReference type="ChEBI" id="CHEBI:30013"/>
        <dbReference type="ChEBI" id="CHEBI:30616"/>
        <dbReference type="ChEBI" id="CHEBI:61977"/>
        <dbReference type="ChEBI" id="CHEBI:456216"/>
        <dbReference type="EC" id="2.7.11.1"/>
    </reaction>
</comment>
<feature type="compositionally biased region" description="Basic and acidic residues" evidence="11">
    <location>
        <begin position="358"/>
        <end position="371"/>
    </location>
</feature>
<dbReference type="InterPro" id="IPR000719">
    <property type="entry name" value="Prot_kinase_dom"/>
</dbReference>
<feature type="compositionally biased region" description="Acidic residues" evidence="11">
    <location>
        <begin position="430"/>
        <end position="443"/>
    </location>
</feature>
<keyword evidence="6 9" id="KW-0547">Nucleotide-binding</keyword>
<feature type="active site" description="Proton acceptor" evidence="10">
    <location>
        <position position="127"/>
    </location>
</feature>
<evidence type="ECO:0000256" key="8">
    <source>
        <dbReference type="ARBA" id="ARBA00022840"/>
    </source>
</evidence>
<dbReference type="PIRSF" id="PIRSF038172">
    <property type="entry name" value="MAPKKKK"/>
    <property type="match status" value="1"/>
</dbReference>
<comment type="catalytic activity">
    <reaction evidence="9">
        <text>L-seryl-[protein] + ATP = O-phospho-L-seryl-[protein] + ADP + H(+)</text>
        <dbReference type="Rhea" id="RHEA:17989"/>
        <dbReference type="Rhea" id="RHEA-COMP:9863"/>
        <dbReference type="Rhea" id="RHEA-COMP:11604"/>
        <dbReference type="ChEBI" id="CHEBI:15378"/>
        <dbReference type="ChEBI" id="CHEBI:29999"/>
        <dbReference type="ChEBI" id="CHEBI:30616"/>
        <dbReference type="ChEBI" id="CHEBI:83421"/>
        <dbReference type="ChEBI" id="CHEBI:456216"/>
        <dbReference type="EC" id="2.7.11.1"/>
    </reaction>
</comment>
<feature type="compositionally biased region" description="Polar residues" evidence="11">
    <location>
        <begin position="531"/>
        <end position="540"/>
    </location>
</feature>
<dbReference type="Proteomes" id="UP000694891">
    <property type="component" value="Unplaced"/>
</dbReference>
<dbReference type="Pfam" id="PF00780">
    <property type="entry name" value="CNH"/>
    <property type="match status" value="1"/>
</dbReference>
<accession>A0A9Y4KB34</accession>
<comment type="cofactor">
    <cofactor evidence="1 9">
        <name>Mg(2+)</name>
        <dbReference type="ChEBI" id="CHEBI:18420"/>
    </cofactor>
</comment>
<dbReference type="SMART" id="SM00220">
    <property type="entry name" value="S_TKc"/>
    <property type="match status" value="1"/>
</dbReference>
<evidence type="ECO:0000313" key="14">
    <source>
        <dbReference type="Proteomes" id="UP000694891"/>
    </source>
</evidence>
<dbReference type="FunFam" id="1.10.510.10:FF:000031">
    <property type="entry name" value="Mitogen-activated protein kinase kinase kinase kinase"/>
    <property type="match status" value="1"/>
</dbReference>
<dbReference type="AlphaFoldDB" id="A0A9Y4KB34"/>
<feature type="compositionally biased region" description="Pro residues" evidence="11">
    <location>
        <begin position="503"/>
        <end position="524"/>
    </location>
</feature>
<evidence type="ECO:0000313" key="15">
    <source>
        <dbReference type="RefSeq" id="XP_008290419.1"/>
    </source>
</evidence>
<evidence type="ECO:0000259" key="13">
    <source>
        <dbReference type="PROSITE" id="PS50219"/>
    </source>
</evidence>
<feature type="region of interest" description="Disordered" evidence="11">
    <location>
        <begin position="424"/>
        <end position="576"/>
    </location>
</feature>
<keyword evidence="8 9" id="KW-0067">ATP-binding</keyword>
<evidence type="ECO:0000256" key="10">
    <source>
        <dbReference type="PIRSR" id="PIRSR038172-1"/>
    </source>
</evidence>
<dbReference type="CDD" id="cd06613">
    <property type="entry name" value="STKc_MAP4K3_like"/>
    <property type="match status" value="1"/>
</dbReference>
<dbReference type="RefSeq" id="XP_008290419.1">
    <property type="nucleotide sequence ID" value="XM_008292197.1"/>
</dbReference>
<dbReference type="InterPro" id="IPR011009">
    <property type="entry name" value="Kinase-like_dom_sf"/>
</dbReference>
<feature type="compositionally biased region" description="Basic and acidic residues" evidence="11">
    <location>
        <begin position="479"/>
        <end position="489"/>
    </location>
</feature>
<feature type="region of interest" description="Disordered" evidence="11">
    <location>
        <begin position="317"/>
        <end position="374"/>
    </location>
</feature>
<keyword evidence="7 9" id="KW-0418">Kinase</keyword>
<protein>
    <recommendedName>
        <fullName evidence="9">Mitogen-activated protein kinase kinase kinase kinase</fullName>
        <ecNumber evidence="9">2.7.11.1</ecNumber>
    </recommendedName>
</protein>
<dbReference type="InterPro" id="IPR050629">
    <property type="entry name" value="STE20/SPS1-PAK"/>
</dbReference>
<dbReference type="GeneID" id="103364906"/>
<dbReference type="InterPro" id="IPR021160">
    <property type="entry name" value="MAPKKKK"/>
</dbReference>
<evidence type="ECO:0000256" key="7">
    <source>
        <dbReference type="ARBA" id="ARBA00022777"/>
    </source>
</evidence>
<comment type="similarity">
    <text evidence="2 9">Belongs to the protein kinase superfamily. STE Ser/Thr protein kinase family. STE20 subfamily.</text>
</comment>
<evidence type="ECO:0000256" key="3">
    <source>
        <dbReference type="ARBA" id="ARBA00022527"/>
    </source>
</evidence>
<dbReference type="GO" id="GO:0005737">
    <property type="term" value="C:cytoplasm"/>
    <property type="evidence" value="ECO:0007669"/>
    <property type="project" value="TreeGrafter"/>
</dbReference>
<feature type="domain" description="Protein kinase" evidence="12">
    <location>
        <begin position="1"/>
        <end position="264"/>
    </location>
</feature>
<evidence type="ECO:0000256" key="9">
    <source>
        <dbReference type="PIRNR" id="PIRNR038172"/>
    </source>
</evidence>
<gene>
    <name evidence="15" type="primary">LOC103364906</name>
</gene>
<evidence type="ECO:0000256" key="1">
    <source>
        <dbReference type="ARBA" id="ARBA00001946"/>
    </source>
</evidence>
<dbReference type="GO" id="GO:0005524">
    <property type="term" value="F:ATP binding"/>
    <property type="evidence" value="ECO:0007669"/>
    <property type="project" value="UniProtKB-UniRule"/>
</dbReference>
<evidence type="ECO:0000256" key="6">
    <source>
        <dbReference type="ARBA" id="ARBA00022741"/>
    </source>
</evidence>
<feature type="compositionally biased region" description="Low complexity" evidence="11">
    <location>
        <begin position="466"/>
        <end position="478"/>
    </location>
</feature>
<dbReference type="PROSITE" id="PS50011">
    <property type="entry name" value="PROTEIN_KINASE_DOM"/>
    <property type="match status" value="1"/>
</dbReference>
<evidence type="ECO:0000256" key="5">
    <source>
        <dbReference type="ARBA" id="ARBA00022679"/>
    </source>
</evidence>
<evidence type="ECO:0000256" key="2">
    <source>
        <dbReference type="ARBA" id="ARBA00008874"/>
    </source>
</evidence>
<evidence type="ECO:0000256" key="4">
    <source>
        <dbReference type="ARBA" id="ARBA00022553"/>
    </source>
</evidence>
<feature type="compositionally biased region" description="Basic residues" evidence="11">
    <location>
        <begin position="317"/>
        <end position="335"/>
    </location>
</feature>
<name>A0A9Y4KB34_9TELE</name>
<dbReference type="PANTHER" id="PTHR48012:SF17">
    <property type="entry name" value="MITOGEN-ACTIVATED PROTEIN KINASE KINASE KINASE KINASE 3"/>
    <property type="match status" value="1"/>
</dbReference>